<evidence type="ECO:0000256" key="3">
    <source>
        <dbReference type="ARBA" id="ARBA00022741"/>
    </source>
</evidence>
<proteinExistence type="predicted"/>
<evidence type="ECO:0000256" key="4">
    <source>
        <dbReference type="ARBA" id="ARBA00022840"/>
    </source>
</evidence>
<dbReference type="GO" id="GO:0005524">
    <property type="term" value="F:ATP binding"/>
    <property type="evidence" value="ECO:0007669"/>
    <property type="project" value="UniProtKB-KW"/>
</dbReference>
<dbReference type="InterPro" id="IPR003593">
    <property type="entry name" value="AAA+_ATPase"/>
</dbReference>
<accession>A0ABT9LFU5</accession>
<dbReference type="EMBL" id="JAURUD010000001">
    <property type="protein sequence ID" value="MDP9682590.1"/>
    <property type="molecule type" value="Genomic_DNA"/>
</dbReference>
<dbReference type="PROSITE" id="PS00211">
    <property type="entry name" value="ABC_TRANSPORTER_1"/>
    <property type="match status" value="1"/>
</dbReference>
<gene>
    <name evidence="8" type="ORF">J2S47_003092</name>
</gene>
<evidence type="ECO:0000313" key="8">
    <source>
        <dbReference type="EMBL" id="MDP9682590.1"/>
    </source>
</evidence>
<keyword evidence="5" id="KW-0046">Antibiotic resistance</keyword>
<protein>
    <submittedName>
        <fullName evidence="8">ABC-2 type transport system ATP-binding protein</fullName>
    </submittedName>
</protein>
<keyword evidence="9" id="KW-1185">Reference proteome</keyword>
<feature type="compositionally biased region" description="Low complexity" evidence="6">
    <location>
        <begin position="1"/>
        <end position="18"/>
    </location>
</feature>
<dbReference type="InterPro" id="IPR003439">
    <property type="entry name" value="ABC_transporter-like_ATP-bd"/>
</dbReference>
<keyword evidence="3" id="KW-0547">Nucleotide-binding</keyword>
<evidence type="ECO:0000256" key="2">
    <source>
        <dbReference type="ARBA" id="ARBA00022448"/>
    </source>
</evidence>
<dbReference type="InterPro" id="IPR017871">
    <property type="entry name" value="ABC_transporter-like_CS"/>
</dbReference>
<dbReference type="SMART" id="SM00382">
    <property type="entry name" value="AAA"/>
    <property type="match status" value="1"/>
</dbReference>
<name>A0ABT9LFU5_STRGD</name>
<reference evidence="8 9" key="1">
    <citation type="submission" date="2023-07" db="EMBL/GenBank/DDBJ databases">
        <title>Sequencing the genomes of 1000 actinobacteria strains.</title>
        <authorList>
            <person name="Klenk H.-P."/>
        </authorList>
    </citation>
    <scope>NUCLEOTIDE SEQUENCE [LARGE SCALE GENOMIC DNA]</scope>
    <source>
        <strain evidence="8 9">DSM 40229</strain>
    </source>
</reference>
<comment type="caution">
    <text evidence="8">The sequence shown here is derived from an EMBL/GenBank/DDBJ whole genome shotgun (WGS) entry which is preliminary data.</text>
</comment>
<keyword evidence="4 8" id="KW-0067">ATP-binding</keyword>
<feature type="region of interest" description="Disordered" evidence="6">
    <location>
        <begin position="1"/>
        <end position="91"/>
    </location>
</feature>
<evidence type="ECO:0000256" key="6">
    <source>
        <dbReference type="SAM" id="MobiDB-lite"/>
    </source>
</evidence>
<organism evidence="8 9">
    <name type="scientific">Streptomyces griseoviridis</name>
    <dbReference type="NCBI Taxonomy" id="45398"/>
    <lineage>
        <taxon>Bacteria</taxon>
        <taxon>Bacillati</taxon>
        <taxon>Actinomycetota</taxon>
        <taxon>Actinomycetes</taxon>
        <taxon>Kitasatosporales</taxon>
        <taxon>Streptomycetaceae</taxon>
        <taxon>Streptomyces</taxon>
    </lineage>
</organism>
<feature type="domain" description="ABC transporter" evidence="7">
    <location>
        <begin position="95"/>
        <end position="325"/>
    </location>
</feature>
<comment type="subcellular location">
    <subcellularLocation>
        <location evidence="1">Cell membrane</location>
        <topology evidence="1">Peripheral membrane protein</topology>
    </subcellularLocation>
</comment>
<sequence length="408" mass="42815">MSPITSSPTASSPTASSTVDRLDRRPAPPPTSSPTTGSAVDRLDGRPASPPTGVTDNQLTDGQLTDGQFHRSTGSTDDQLTDDQGGPLMTTGSAIAARGLRKSYGDKTVLDGIDLTVPDGTVFSLLGPNGAGKTTAVKILSTLISADAGDLRIGGQDPATDARAVRAAIGVTGQFSAVDGLITGEENMLLMADLHHLSKKEGRRVAAGLLERFDLTEAAKKPAATYSGGMKRRLDIAMTLVGSPRIIFLDEPTTGLDPRARHDMWQIIRELVTGGVTVFLTTQYLEEADQLADRIAVLNGGKIVAEGTAGELKRIVPGGHVRLRFSDPAAYRSATAALSDAVRDDAALALQIPGDGSQRDLRVLLDRLDAAGIEADELTVRTPDLDDVFFALTGPAATVPHQPKEALR</sequence>
<dbReference type="SUPFAM" id="SSF52540">
    <property type="entry name" value="P-loop containing nucleoside triphosphate hydrolases"/>
    <property type="match status" value="1"/>
</dbReference>
<evidence type="ECO:0000256" key="1">
    <source>
        <dbReference type="ARBA" id="ARBA00004202"/>
    </source>
</evidence>
<dbReference type="InterPro" id="IPR027417">
    <property type="entry name" value="P-loop_NTPase"/>
</dbReference>
<dbReference type="Pfam" id="PF00005">
    <property type="entry name" value="ABC_tran"/>
    <property type="match status" value="1"/>
</dbReference>
<keyword evidence="2" id="KW-0813">Transport</keyword>
<evidence type="ECO:0000256" key="5">
    <source>
        <dbReference type="ARBA" id="ARBA00023251"/>
    </source>
</evidence>
<dbReference type="Gene3D" id="3.40.50.300">
    <property type="entry name" value="P-loop containing nucleotide triphosphate hydrolases"/>
    <property type="match status" value="1"/>
</dbReference>
<dbReference type="PANTHER" id="PTHR42711">
    <property type="entry name" value="ABC TRANSPORTER ATP-BINDING PROTEIN"/>
    <property type="match status" value="1"/>
</dbReference>
<evidence type="ECO:0000313" key="9">
    <source>
        <dbReference type="Proteomes" id="UP001231675"/>
    </source>
</evidence>
<feature type="compositionally biased region" description="Polar residues" evidence="6">
    <location>
        <begin position="52"/>
        <end position="78"/>
    </location>
</feature>
<dbReference type="PROSITE" id="PS50893">
    <property type="entry name" value="ABC_TRANSPORTER_2"/>
    <property type="match status" value="1"/>
</dbReference>
<evidence type="ECO:0000259" key="7">
    <source>
        <dbReference type="PROSITE" id="PS50893"/>
    </source>
</evidence>
<dbReference type="InterPro" id="IPR050763">
    <property type="entry name" value="ABC_transporter_ATP-binding"/>
</dbReference>
<dbReference type="PANTHER" id="PTHR42711:SF19">
    <property type="entry name" value="DOXORUBICIN RESISTANCE ATP-BINDING PROTEIN DRRA"/>
    <property type="match status" value="1"/>
</dbReference>
<dbReference type="Proteomes" id="UP001231675">
    <property type="component" value="Unassembled WGS sequence"/>
</dbReference>